<sequence>MSSDTLSSQEPASGPRSTTSFLPINSNRAINVNGSEVEGPSTQHNPQETTSTTPRPSTAPNTQPRPMHGTEDATTPTTTSFGAASSALANQRPLPRPFDNAASVSESVRDMTSTLNRNNSVMSHNSGGSEDVDMDDSDVQSSNGDGSRPNKKKKTQRFFCVDFPPCNLSFTRSEHLARHIRKHTGERPFECHCKRRFSRLDNLRQHAQTVHQNEPIPQDSLAATGTRYPRQARNDRVRPAGNRPRAATASGQAPTHRGHHRNSYSTSSINSTASSYSQPNSFRPRPPPLQMASYGSDSPSAWRPSSPGEYSTPTSATFSTGQNSPRWASNVQSPLMGTYSRTASIYDGHRTPGRRLSTPSAAHPFSSPSLASNPFGTPPTFTAPAPYSPGMISSPTTSTAGMGQFGGQSMATNHPDMDNRRRTWHQGTDAATLAYTSRLQNVMTPNHYASGPIPEPPTILRSNAPPAEQTTLPGISSLFSRAYSPPPRATNQMMTDRPNSYHQPSPTMADLNSRRQPRHSMVESNFYSQSRPVPVRDRPLSSHLDRQFTQLDLHGAPQGDAATWASDAARAVHATAEESPADRTRRMLEECGNIHSGLELRLANQPRVMFEHAALGPRPGPSSSYHQHTASAPVTMPRSDRRDGWYHGPGVYHQTYDNRFQGTSPEGSSSSEGAAPLSPQSANRMDHNPTVLQSNGYSEEASRPIRPQQPIIHHYHSQSNGSEPSYTYGPSSSTQTMYQQIPKSPEQPYRTALDTLVAVATGDQIPVQKPF</sequence>
<feature type="compositionally biased region" description="Low complexity" evidence="10">
    <location>
        <begin position="263"/>
        <end position="277"/>
    </location>
</feature>
<dbReference type="GO" id="GO:0000981">
    <property type="term" value="F:DNA-binding transcription factor activity, RNA polymerase II-specific"/>
    <property type="evidence" value="ECO:0007669"/>
    <property type="project" value="TreeGrafter"/>
</dbReference>
<evidence type="ECO:0000256" key="8">
    <source>
        <dbReference type="ARBA" id="ARBA00023242"/>
    </source>
</evidence>
<dbReference type="GO" id="GO:0043565">
    <property type="term" value="F:sequence-specific DNA binding"/>
    <property type="evidence" value="ECO:0007669"/>
    <property type="project" value="TreeGrafter"/>
</dbReference>
<feature type="compositionally biased region" description="Polar residues" evidence="10">
    <location>
        <begin position="102"/>
        <end position="125"/>
    </location>
</feature>
<keyword evidence="6" id="KW-0805">Transcription regulation</keyword>
<evidence type="ECO:0000313" key="12">
    <source>
        <dbReference type="EMBL" id="CAD6443181.1"/>
    </source>
</evidence>
<keyword evidence="2" id="KW-0479">Metal-binding</keyword>
<organism evidence="12 13">
    <name type="scientific">Sclerotinia trifoliorum</name>
    <dbReference type="NCBI Taxonomy" id="28548"/>
    <lineage>
        <taxon>Eukaryota</taxon>
        <taxon>Fungi</taxon>
        <taxon>Dikarya</taxon>
        <taxon>Ascomycota</taxon>
        <taxon>Pezizomycotina</taxon>
        <taxon>Leotiomycetes</taxon>
        <taxon>Helotiales</taxon>
        <taxon>Sclerotiniaceae</taxon>
        <taxon>Sclerotinia</taxon>
    </lineage>
</organism>
<dbReference type="Proteomes" id="UP000624404">
    <property type="component" value="Unassembled WGS sequence"/>
</dbReference>
<dbReference type="GO" id="GO:0008270">
    <property type="term" value="F:zinc ion binding"/>
    <property type="evidence" value="ECO:0007669"/>
    <property type="project" value="UniProtKB-KW"/>
</dbReference>
<protein>
    <submittedName>
        <fullName evidence="12">5cc491b0-20c4-4127-ba13-f4fad52887d2</fullName>
    </submittedName>
</protein>
<dbReference type="GO" id="GO:0051701">
    <property type="term" value="P:biological process involved in interaction with host"/>
    <property type="evidence" value="ECO:0007669"/>
    <property type="project" value="UniProtKB-ARBA"/>
</dbReference>
<evidence type="ECO:0000313" key="13">
    <source>
        <dbReference type="Proteomes" id="UP000624404"/>
    </source>
</evidence>
<evidence type="ECO:0000256" key="9">
    <source>
        <dbReference type="PROSITE-ProRule" id="PRU00042"/>
    </source>
</evidence>
<comment type="subcellular location">
    <subcellularLocation>
        <location evidence="1">Nucleus</location>
    </subcellularLocation>
</comment>
<feature type="compositionally biased region" description="Polar residues" evidence="10">
    <location>
        <begin position="72"/>
        <end position="89"/>
    </location>
</feature>
<feature type="compositionally biased region" description="Polar residues" evidence="10">
    <location>
        <begin position="1"/>
        <end position="48"/>
    </location>
</feature>
<dbReference type="Pfam" id="PF00096">
    <property type="entry name" value="zf-C2H2"/>
    <property type="match status" value="1"/>
</dbReference>
<feature type="compositionally biased region" description="Low complexity" evidence="10">
    <location>
        <begin position="49"/>
        <end position="62"/>
    </location>
</feature>
<feature type="compositionally biased region" description="Polar residues" evidence="10">
    <location>
        <begin position="717"/>
        <end position="742"/>
    </location>
</feature>
<feature type="region of interest" description="Disordered" evidence="10">
    <location>
        <begin position="481"/>
        <end position="539"/>
    </location>
</feature>
<dbReference type="AlphaFoldDB" id="A0A8H2VRV6"/>
<dbReference type="OrthoDB" id="624345at2759"/>
<keyword evidence="7" id="KW-0804">Transcription</keyword>
<evidence type="ECO:0000259" key="11">
    <source>
        <dbReference type="PROSITE" id="PS50157"/>
    </source>
</evidence>
<keyword evidence="4 9" id="KW-0863">Zinc-finger</keyword>
<dbReference type="InterPro" id="IPR036236">
    <property type="entry name" value="Znf_C2H2_sf"/>
</dbReference>
<comment type="caution">
    <text evidence="12">The sequence shown here is derived from an EMBL/GenBank/DDBJ whole genome shotgun (WGS) entry which is preliminary data.</text>
</comment>
<feature type="compositionally biased region" description="Polar residues" evidence="10">
    <location>
        <begin position="621"/>
        <end position="632"/>
    </location>
</feature>
<evidence type="ECO:0000256" key="3">
    <source>
        <dbReference type="ARBA" id="ARBA00022737"/>
    </source>
</evidence>
<accession>A0A8H2VRV6</accession>
<feature type="region of interest" description="Disordered" evidence="10">
    <location>
        <begin position="715"/>
        <end position="746"/>
    </location>
</feature>
<feature type="compositionally biased region" description="Polar residues" evidence="10">
    <location>
        <begin position="308"/>
        <end position="332"/>
    </location>
</feature>
<dbReference type="FunFam" id="3.30.160.60:FF:000758">
    <property type="entry name" value="C2H2 transcription factor, putative"/>
    <property type="match status" value="1"/>
</dbReference>
<keyword evidence="3" id="KW-0677">Repeat</keyword>
<dbReference type="SUPFAM" id="SSF57667">
    <property type="entry name" value="beta-beta-alpha zinc fingers"/>
    <property type="match status" value="1"/>
</dbReference>
<evidence type="ECO:0000256" key="1">
    <source>
        <dbReference type="ARBA" id="ARBA00004123"/>
    </source>
</evidence>
<feature type="region of interest" description="Disordered" evidence="10">
    <location>
        <begin position="207"/>
        <end position="332"/>
    </location>
</feature>
<reference evidence="12" key="1">
    <citation type="submission" date="2020-10" db="EMBL/GenBank/DDBJ databases">
        <authorList>
            <person name="Kusch S."/>
        </authorList>
    </citation>
    <scope>NUCLEOTIDE SEQUENCE</scope>
    <source>
        <strain evidence="12">SwB9</strain>
    </source>
</reference>
<dbReference type="InterPro" id="IPR013087">
    <property type="entry name" value="Znf_C2H2_type"/>
</dbReference>
<feature type="compositionally biased region" description="Polar residues" evidence="10">
    <location>
        <begin position="489"/>
        <end position="506"/>
    </location>
</feature>
<evidence type="ECO:0000256" key="6">
    <source>
        <dbReference type="ARBA" id="ARBA00023015"/>
    </source>
</evidence>
<dbReference type="EMBL" id="CAJHIA010000009">
    <property type="protein sequence ID" value="CAD6443181.1"/>
    <property type="molecule type" value="Genomic_DNA"/>
</dbReference>
<evidence type="ECO:0000256" key="5">
    <source>
        <dbReference type="ARBA" id="ARBA00022833"/>
    </source>
</evidence>
<feature type="region of interest" description="Disordered" evidence="10">
    <location>
        <begin position="1"/>
        <end position="153"/>
    </location>
</feature>
<name>A0A8H2VRV6_9HELO</name>
<feature type="domain" description="C2H2-type" evidence="11">
    <location>
        <begin position="189"/>
        <end position="216"/>
    </location>
</feature>
<keyword evidence="13" id="KW-1185">Reference proteome</keyword>
<dbReference type="GO" id="GO:0005634">
    <property type="term" value="C:nucleus"/>
    <property type="evidence" value="ECO:0007669"/>
    <property type="project" value="UniProtKB-SubCell"/>
</dbReference>
<feature type="compositionally biased region" description="Low complexity" evidence="10">
    <location>
        <begin position="664"/>
        <end position="676"/>
    </location>
</feature>
<evidence type="ECO:0000256" key="4">
    <source>
        <dbReference type="ARBA" id="ARBA00022771"/>
    </source>
</evidence>
<keyword evidence="5" id="KW-0862">Zinc</keyword>
<keyword evidence="8" id="KW-0539">Nucleus</keyword>
<dbReference type="PANTHER" id="PTHR24408">
    <property type="entry name" value="ZINC FINGER PROTEIN"/>
    <property type="match status" value="1"/>
</dbReference>
<feature type="compositionally biased region" description="Polar residues" evidence="10">
    <location>
        <begin position="522"/>
        <end position="531"/>
    </location>
</feature>
<evidence type="ECO:0000256" key="2">
    <source>
        <dbReference type="ARBA" id="ARBA00022723"/>
    </source>
</evidence>
<feature type="region of interest" description="Disordered" evidence="10">
    <location>
        <begin position="616"/>
        <end position="703"/>
    </location>
</feature>
<gene>
    <name evidence="12" type="ORF">SCLTRI_LOCUS2973</name>
</gene>
<dbReference type="Gene3D" id="3.30.160.60">
    <property type="entry name" value="Classic Zinc Finger"/>
    <property type="match status" value="2"/>
</dbReference>
<feature type="domain" description="C2H2-type" evidence="11">
    <location>
        <begin position="158"/>
        <end position="188"/>
    </location>
</feature>
<dbReference type="PROSITE" id="PS50157">
    <property type="entry name" value="ZINC_FINGER_C2H2_2"/>
    <property type="match status" value="2"/>
</dbReference>
<evidence type="ECO:0000256" key="7">
    <source>
        <dbReference type="ARBA" id="ARBA00023163"/>
    </source>
</evidence>
<dbReference type="PANTHER" id="PTHR24408:SF58">
    <property type="entry name" value="TRANSCRIPTION FACTOR (TFIIIA), PUTATIVE (AFU_ORTHOLOGUE AFUA_1G05150)-RELATED"/>
    <property type="match status" value="1"/>
</dbReference>
<evidence type="ECO:0000256" key="10">
    <source>
        <dbReference type="SAM" id="MobiDB-lite"/>
    </source>
</evidence>
<proteinExistence type="predicted"/>